<dbReference type="OrthoDB" id="64214at2759"/>
<keyword evidence="2" id="KW-1185">Reference proteome</keyword>
<proteinExistence type="predicted"/>
<dbReference type="RefSeq" id="XP_015660450.1">
    <property type="nucleotide sequence ID" value="XM_015800443.1"/>
</dbReference>
<evidence type="ECO:0008006" key="3">
    <source>
        <dbReference type="Google" id="ProtNLM"/>
    </source>
</evidence>
<sequence>MSNLDPTGLMAAPTLSEAVSAVFSEQEREALKSNLQTEQVAQAKYLRAHPEVSRSLQEGLRRVLQTQPDNPVAALTEYFTSAEFMNYECKGESAA</sequence>
<organism evidence="1 2">
    <name type="scientific">Leptomonas pyrrhocoris</name>
    <name type="common">Firebug parasite</name>
    <dbReference type="NCBI Taxonomy" id="157538"/>
    <lineage>
        <taxon>Eukaryota</taxon>
        <taxon>Discoba</taxon>
        <taxon>Euglenozoa</taxon>
        <taxon>Kinetoplastea</taxon>
        <taxon>Metakinetoplastina</taxon>
        <taxon>Trypanosomatida</taxon>
        <taxon>Trypanosomatidae</taxon>
        <taxon>Leishmaniinae</taxon>
        <taxon>Leptomonas</taxon>
    </lineage>
</organism>
<evidence type="ECO:0000313" key="1">
    <source>
        <dbReference type="EMBL" id="KPA82011.1"/>
    </source>
</evidence>
<dbReference type="OMA" id="NEEECTA"/>
<dbReference type="EMBL" id="LGTL01000005">
    <property type="protein sequence ID" value="KPA82011.1"/>
    <property type="molecule type" value="Genomic_DNA"/>
</dbReference>
<dbReference type="AlphaFoldDB" id="A0A0N0DWN6"/>
<name>A0A0N0DWN6_LEPPY</name>
<dbReference type="VEuPathDB" id="TriTrypDB:LpyrH10_05_0470"/>
<evidence type="ECO:0000313" key="2">
    <source>
        <dbReference type="Proteomes" id="UP000037923"/>
    </source>
</evidence>
<protein>
    <recommendedName>
        <fullName evidence="3">RIIa domain-containing protein</fullName>
    </recommendedName>
</protein>
<gene>
    <name evidence="1" type="ORF">ABB37_03187</name>
</gene>
<dbReference type="Proteomes" id="UP000037923">
    <property type="component" value="Unassembled WGS sequence"/>
</dbReference>
<reference evidence="1 2" key="1">
    <citation type="submission" date="2015-07" db="EMBL/GenBank/DDBJ databases">
        <title>High-quality genome of monoxenous trypanosomatid Leptomonas pyrrhocoris.</title>
        <authorList>
            <person name="Flegontov P."/>
            <person name="Butenko A."/>
            <person name="Firsov S."/>
            <person name="Vlcek C."/>
            <person name="Logacheva M.D."/>
            <person name="Field M."/>
            <person name="Filatov D."/>
            <person name="Flegontova O."/>
            <person name="Gerasimov E."/>
            <person name="Jackson A.P."/>
            <person name="Kelly S."/>
            <person name="Opperdoes F."/>
            <person name="O'Reilly A."/>
            <person name="Votypka J."/>
            <person name="Yurchenko V."/>
            <person name="Lukes J."/>
        </authorList>
    </citation>
    <scope>NUCLEOTIDE SEQUENCE [LARGE SCALE GENOMIC DNA]</scope>
    <source>
        <strain evidence="1">H10</strain>
    </source>
</reference>
<comment type="caution">
    <text evidence="1">The sequence shown here is derived from an EMBL/GenBank/DDBJ whole genome shotgun (WGS) entry which is preliminary data.</text>
</comment>
<dbReference type="GeneID" id="26903478"/>
<accession>A0A0N0DWN6</accession>